<protein>
    <submittedName>
        <fullName evidence="1">Acyltransferase</fullName>
    </submittedName>
</protein>
<dbReference type="AlphaFoldDB" id="A0A837NK36"/>
<dbReference type="SUPFAM" id="SSF53474">
    <property type="entry name" value="alpha/beta-Hydrolases"/>
    <property type="match status" value="1"/>
</dbReference>
<keyword evidence="1" id="KW-0808">Transferase</keyword>
<dbReference type="InterPro" id="IPR029058">
    <property type="entry name" value="AB_hydrolase_fold"/>
</dbReference>
<dbReference type="Gene3D" id="3.40.50.1820">
    <property type="entry name" value="alpha/beta hydrolase"/>
    <property type="match status" value="1"/>
</dbReference>
<organism evidence="1">
    <name type="scientific">Lactiplantibacillus plantarum 2025</name>
    <dbReference type="NCBI Taxonomy" id="1385856"/>
    <lineage>
        <taxon>Bacteria</taxon>
        <taxon>Bacillati</taxon>
        <taxon>Bacillota</taxon>
        <taxon>Bacilli</taxon>
        <taxon>Lactobacillales</taxon>
        <taxon>Lactobacillaceae</taxon>
        <taxon>Lactiplantibacillus</taxon>
    </lineage>
</organism>
<name>A0A837NK36_LACPN</name>
<comment type="caution">
    <text evidence="1">The sequence shown here is derived from an EMBL/GenBank/DDBJ whole genome shotgun (WGS) entry which is preliminary data.</text>
</comment>
<dbReference type="EMBL" id="AVFJ02000040">
    <property type="protein sequence ID" value="KPL56476.1"/>
    <property type="molecule type" value="Genomic_DNA"/>
</dbReference>
<accession>A0A837NK36</accession>
<reference evidence="1" key="1">
    <citation type="journal article" date="2016" name="Genome Announc.">
        <title>Draft Genome Sequence of Lactobacillus plantarum 2025.</title>
        <authorList>
            <person name="Karlyshev A.V."/>
            <person name="Khlebnikov V.C."/>
            <person name="Kosarev I.V."/>
            <person name="Abramov V.M."/>
        </authorList>
    </citation>
    <scope>NUCLEOTIDE SEQUENCE [LARGE SCALE GENOMIC DNA]</scope>
    <source>
        <strain evidence="1">2025</strain>
    </source>
</reference>
<proteinExistence type="predicted"/>
<sequence>MRISKKIIISIGLLCFLMTLIFLSDKWTKQNISNLKIQRNSVTEPIVLVPGSNATQYRFDPLIRDINKREKTPHSLLRVLVHKNYTISYSGAIKKGERQPFIVIAFEDNKDGFKNIKKQAIWLKYALKYISQQYEFRKISLIGHSNGGLIITYALEHNLTSHYLTVQKVMTIAAPYNLNDSSVRSETELLENLIANRKYIPNSIDMYSLAGTQSYSNDGLVPLYSVLAGRYIYQKQVKHYTQITVSGVGAEHSDLPQNQQIIMAIEQYIEK</sequence>
<dbReference type="InterPro" id="IPR010315">
    <property type="entry name" value="DUF915_hydro-like"/>
</dbReference>
<dbReference type="GO" id="GO:0016746">
    <property type="term" value="F:acyltransferase activity"/>
    <property type="evidence" value="ECO:0007669"/>
    <property type="project" value="UniProtKB-KW"/>
</dbReference>
<gene>
    <name evidence="1" type="ORF">N876_0211455</name>
</gene>
<keyword evidence="1" id="KW-0012">Acyltransferase</keyword>
<dbReference type="Pfam" id="PF06028">
    <property type="entry name" value="DUF915"/>
    <property type="match status" value="1"/>
</dbReference>
<evidence type="ECO:0000313" key="1">
    <source>
        <dbReference type="EMBL" id="KPL56476.1"/>
    </source>
</evidence>